<evidence type="ECO:0000256" key="3">
    <source>
        <dbReference type="ARBA" id="ARBA00013109"/>
    </source>
</evidence>
<dbReference type="GO" id="GO:0004852">
    <property type="term" value="F:uroporphyrinogen-III synthase activity"/>
    <property type="evidence" value="ECO:0007669"/>
    <property type="project" value="UniProtKB-UniRule"/>
</dbReference>
<proteinExistence type="inferred from homology"/>
<dbReference type="InterPro" id="IPR036108">
    <property type="entry name" value="4pyrrol_syn_uPrphyn_synt_sf"/>
</dbReference>
<dbReference type="UniPathway" id="UPA00251">
    <property type="reaction ID" value="UER00320"/>
</dbReference>
<evidence type="ECO:0000256" key="5">
    <source>
        <dbReference type="ARBA" id="ARBA00023244"/>
    </source>
</evidence>
<organism evidence="11 12">
    <name type="scientific">Buchnera aphidicola</name>
    <name type="common">Hyperomyzus lactucae</name>
    <dbReference type="NCBI Taxonomy" id="1241860"/>
    <lineage>
        <taxon>Bacteria</taxon>
        <taxon>Pseudomonadati</taxon>
        <taxon>Pseudomonadota</taxon>
        <taxon>Gammaproteobacteria</taxon>
        <taxon>Enterobacterales</taxon>
        <taxon>Erwiniaceae</taxon>
        <taxon>Buchnera</taxon>
    </lineage>
</organism>
<gene>
    <name evidence="11" type="ORF">D9V68_03035</name>
</gene>
<evidence type="ECO:0000313" key="12">
    <source>
        <dbReference type="Proteomes" id="UP000298738"/>
    </source>
</evidence>
<dbReference type="GO" id="GO:0006782">
    <property type="term" value="P:protoporphyrinogen IX biosynthetic process"/>
    <property type="evidence" value="ECO:0007669"/>
    <property type="project" value="UniProtKB-UniRule"/>
</dbReference>
<dbReference type="AlphaFoldDB" id="A0A4D6Y4G1"/>
<name>A0A4D6Y4G1_9GAMM</name>
<evidence type="ECO:0000256" key="7">
    <source>
        <dbReference type="ARBA" id="ARBA00040167"/>
    </source>
</evidence>
<keyword evidence="4 9" id="KW-0456">Lyase</keyword>
<dbReference type="CDD" id="cd06578">
    <property type="entry name" value="HemD"/>
    <property type="match status" value="1"/>
</dbReference>
<keyword evidence="5 9" id="KW-0627">Porphyrin biosynthesis</keyword>
<comment type="pathway">
    <text evidence="1 9">Porphyrin-containing compound metabolism; protoporphyrin-IX biosynthesis; coproporphyrinogen-III from 5-aminolevulinate: step 3/4.</text>
</comment>
<sequence>MFFPKKKENSEGLLKILNKCELKYSKIILLQGENGRKLIEKNLKKEGFKICVIECYRRVLKILDGRKEGKKWRLYKIDTLVVTSSEILHQLKNITSDSDQIEWLLKCKIFVVGKRLSKIAKNLGWNDIIVSNYANNESFLKIIKKINSEI</sequence>
<evidence type="ECO:0000256" key="6">
    <source>
        <dbReference type="ARBA" id="ARBA00037589"/>
    </source>
</evidence>
<evidence type="ECO:0000259" key="10">
    <source>
        <dbReference type="Pfam" id="PF02602"/>
    </source>
</evidence>
<dbReference type="EC" id="4.2.1.75" evidence="3 9"/>
<dbReference type="PANTHER" id="PTHR38042">
    <property type="entry name" value="UROPORPHYRINOGEN-III SYNTHASE, CHLOROPLASTIC"/>
    <property type="match status" value="1"/>
</dbReference>
<evidence type="ECO:0000256" key="4">
    <source>
        <dbReference type="ARBA" id="ARBA00023239"/>
    </source>
</evidence>
<dbReference type="EMBL" id="CP034876">
    <property type="protein sequence ID" value="QCI21294.1"/>
    <property type="molecule type" value="Genomic_DNA"/>
</dbReference>
<reference evidence="11 12" key="2">
    <citation type="submission" date="2019-05" db="EMBL/GenBank/DDBJ databases">
        <title>Genome evolution of the obligate endosymbiont Buchnera aphidicola.</title>
        <authorList>
            <person name="Moran N.A."/>
        </authorList>
    </citation>
    <scope>NUCLEOTIDE SEQUENCE [LARGE SCALE GENOMIC DNA]</scope>
    <source>
        <strain evidence="11 12">Hla</strain>
    </source>
</reference>
<dbReference type="Gene3D" id="3.40.50.10090">
    <property type="match status" value="1"/>
</dbReference>
<accession>A0A4D6Y4G1</accession>
<dbReference type="InterPro" id="IPR039793">
    <property type="entry name" value="UROS/Hem4"/>
</dbReference>
<evidence type="ECO:0000256" key="9">
    <source>
        <dbReference type="RuleBase" id="RU366031"/>
    </source>
</evidence>
<reference evidence="11 12" key="1">
    <citation type="submission" date="2018-12" db="EMBL/GenBank/DDBJ databases">
        <authorList>
            <person name="Chong R.A."/>
        </authorList>
    </citation>
    <scope>NUCLEOTIDE SEQUENCE [LARGE SCALE GENOMIC DNA]</scope>
    <source>
        <strain evidence="11 12">Hla</strain>
    </source>
</reference>
<comment type="similarity">
    <text evidence="2 9">Belongs to the uroporphyrinogen-III synthase family.</text>
</comment>
<dbReference type="Proteomes" id="UP000298738">
    <property type="component" value="Chromosome"/>
</dbReference>
<dbReference type="OrthoDB" id="9787650at2"/>
<feature type="domain" description="Tetrapyrrole biosynthesis uroporphyrinogen III synthase" evidence="10">
    <location>
        <begin position="2"/>
        <end position="140"/>
    </location>
</feature>
<evidence type="ECO:0000256" key="1">
    <source>
        <dbReference type="ARBA" id="ARBA00004772"/>
    </source>
</evidence>
<dbReference type="GO" id="GO:0006780">
    <property type="term" value="P:uroporphyrinogen III biosynthetic process"/>
    <property type="evidence" value="ECO:0007669"/>
    <property type="project" value="UniProtKB-UniRule"/>
</dbReference>
<comment type="function">
    <text evidence="6 9">Catalyzes cyclization of the linear tetrapyrrole, hydroxymethylbilane, to the macrocyclic uroporphyrinogen III.</text>
</comment>
<dbReference type="SUPFAM" id="SSF69618">
    <property type="entry name" value="HemD-like"/>
    <property type="match status" value="1"/>
</dbReference>
<evidence type="ECO:0000256" key="8">
    <source>
        <dbReference type="ARBA" id="ARBA00048617"/>
    </source>
</evidence>
<protein>
    <recommendedName>
        <fullName evidence="7 9">Uroporphyrinogen-III synthase</fullName>
        <ecNumber evidence="3 9">4.2.1.75</ecNumber>
    </recommendedName>
</protein>
<evidence type="ECO:0000313" key="11">
    <source>
        <dbReference type="EMBL" id="QCI21294.1"/>
    </source>
</evidence>
<dbReference type="PANTHER" id="PTHR38042:SF1">
    <property type="entry name" value="UROPORPHYRINOGEN-III SYNTHASE, CHLOROPLASTIC"/>
    <property type="match status" value="1"/>
</dbReference>
<comment type="catalytic activity">
    <reaction evidence="8 9">
        <text>hydroxymethylbilane = uroporphyrinogen III + H2O</text>
        <dbReference type="Rhea" id="RHEA:18965"/>
        <dbReference type="ChEBI" id="CHEBI:15377"/>
        <dbReference type="ChEBI" id="CHEBI:57308"/>
        <dbReference type="ChEBI" id="CHEBI:57845"/>
        <dbReference type="EC" id="4.2.1.75"/>
    </reaction>
</comment>
<dbReference type="InterPro" id="IPR003754">
    <property type="entry name" value="4pyrrol_synth_uPrphyn_synth"/>
</dbReference>
<evidence type="ECO:0000256" key="2">
    <source>
        <dbReference type="ARBA" id="ARBA00008133"/>
    </source>
</evidence>
<dbReference type="Pfam" id="PF02602">
    <property type="entry name" value="HEM4"/>
    <property type="match status" value="1"/>
</dbReference>